<evidence type="ECO:0000313" key="2">
    <source>
        <dbReference type="EMBL" id="RWX75448.1"/>
    </source>
</evidence>
<proteinExistence type="predicted"/>
<dbReference type="InterPro" id="IPR037284">
    <property type="entry name" value="SUF_FeS_clus_asmbl_SufBD_sf"/>
</dbReference>
<name>A0A3S3SV17_9HYPH</name>
<dbReference type="InterPro" id="IPR011542">
    <property type="entry name" value="SUF_FeS_clus_asmbl_SufD"/>
</dbReference>
<reference evidence="2 3" key="1">
    <citation type="submission" date="2019-01" db="EMBL/GenBank/DDBJ databases">
        <title>The draft genome of Rhizobium sp. 24NR.</title>
        <authorList>
            <person name="Liu L."/>
            <person name="Liang L."/>
            <person name="Shi S."/>
            <person name="Xu L."/>
            <person name="Wang X."/>
            <person name="Li L."/>
            <person name="Zhang X."/>
        </authorList>
    </citation>
    <scope>NUCLEOTIDE SEQUENCE [LARGE SCALE GENOMIC DNA]</scope>
    <source>
        <strain evidence="2 3">24NR</strain>
    </source>
</reference>
<comment type="caution">
    <text evidence="2">The sequence shown here is derived from an EMBL/GenBank/DDBJ whole genome shotgun (WGS) entry which is preliminary data.</text>
</comment>
<dbReference type="NCBIfam" id="TIGR01981">
    <property type="entry name" value="sufD"/>
    <property type="match status" value="1"/>
</dbReference>
<sequence length="428" mass="45749">MNMLTTNPPAARLTAAETALVEAFSAQIGELPGNGAVIGTRDRLLDDLKKSGLPTRRIEAWHYTDLKNLLRAIPEAQATAATEAVAPLVDGATVLSVLQGVADSRAAVDGVDIASLKDRLVDGTAAAGLTALDKDDAIGRINGSFVRDGYVLNFPAQAEIAAPIELQARHAGGQIHTRFPVSFGEGSKATVIERHQAVTEDAALVSSISDIVLEEGAEITWIILQQQGLADTHLGQIRVKLGKDAKLRLFVINAGGKLVRQELRIEVVGEGAELTLRGVNLLGGESHTDVTLVLGHNVPHTNSTETFRNVVFDRASGVFQGMIRVAPDAQKTDAKMACNTLLLSDEADFAAKPELEIFADDVICGHGATVTDISKTHLFYLMARGVPENKARAMLVNAFVAEIVEELEEEKLVEALEDIVSAWLEKHA</sequence>
<dbReference type="EMBL" id="SBIP01000004">
    <property type="protein sequence ID" value="RWX75448.1"/>
    <property type="molecule type" value="Genomic_DNA"/>
</dbReference>
<dbReference type="RefSeq" id="WP_128444334.1">
    <property type="nucleotide sequence ID" value="NZ_SBIP01000004.1"/>
</dbReference>
<dbReference type="InterPro" id="IPR055346">
    <property type="entry name" value="Fe-S_cluster_assembly_SufBD"/>
</dbReference>
<evidence type="ECO:0000313" key="3">
    <source>
        <dbReference type="Proteomes" id="UP000287687"/>
    </source>
</evidence>
<protein>
    <submittedName>
        <fullName evidence="2">Fe-S cluster assembly protein SufD</fullName>
    </submittedName>
</protein>
<accession>A0A3S3SV17</accession>
<evidence type="ECO:0000259" key="1">
    <source>
        <dbReference type="Pfam" id="PF01458"/>
    </source>
</evidence>
<dbReference type="OrthoDB" id="9768262at2"/>
<organism evidence="2 3">
    <name type="scientific">Neorhizobium lilium</name>
    <dbReference type="NCBI Taxonomy" id="2503024"/>
    <lineage>
        <taxon>Bacteria</taxon>
        <taxon>Pseudomonadati</taxon>
        <taxon>Pseudomonadota</taxon>
        <taxon>Alphaproteobacteria</taxon>
        <taxon>Hyphomicrobiales</taxon>
        <taxon>Rhizobiaceae</taxon>
        <taxon>Rhizobium/Agrobacterium group</taxon>
        <taxon>Neorhizobium</taxon>
    </lineage>
</organism>
<dbReference type="Proteomes" id="UP000287687">
    <property type="component" value="Unassembled WGS sequence"/>
</dbReference>
<dbReference type="SUPFAM" id="SSF101960">
    <property type="entry name" value="Stabilizer of iron transporter SufD"/>
    <property type="match status" value="1"/>
</dbReference>
<dbReference type="InterPro" id="IPR000825">
    <property type="entry name" value="SUF_FeS_clus_asmbl_SufBD_core"/>
</dbReference>
<dbReference type="AlphaFoldDB" id="A0A3S3SV17"/>
<feature type="domain" description="SUF system FeS cluster assembly SufBD core" evidence="1">
    <location>
        <begin position="173"/>
        <end position="399"/>
    </location>
</feature>
<dbReference type="PANTHER" id="PTHR43575:SF1">
    <property type="entry name" value="PROTEIN ABCI7, CHLOROPLASTIC"/>
    <property type="match status" value="1"/>
</dbReference>
<dbReference type="Pfam" id="PF01458">
    <property type="entry name" value="SUFBD_core"/>
    <property type="match status" value="1"/>
</dbReference>
<gene>
    <name evidence="2" type="primary">sufD</name>
    <name evidence="2" type="ORF">EPK99_17245</name>
</gene>
<dbReference type="PANTHER" id="PTHR43575">
    <property type="entry name" value="PROTEIN ABCI7, CHLOROPLASTIC"/>
    <property type="match status" value="1"/>
</dbReference>
<dbReference type="GO" id="GO:0016226">
    <property type="term" value="P:iron-sulfur cluster assembly"/>
    <property type="evidence" value="ECO:0007669"/>
    <property type="project" value="InterPro"/>
</dbReference>
<keyword evidence="3" id="KW-1185">Reference proteome</keyword>